<accession>A0AAD4MM99</accession>
<evidence type="ECO:0000313" key="2">
    <source>
        <dbReference type="EMBL" id="KAI1695373.1"/>
    </source>
</evidence>
<reference evidence="2" key="1">
    <citation type="submission" date="2022-01" db="EMBL/GenBank/DDBJ databases">
        <title>Genome Sequence Resource for Two Populations of Ditylenchus destructor, the Migratory Endoparasitic Phytonematode.</title>
        <authorList>
            <person name="Zhang H."/>
            <person name="Lin R."/>
            <person name="Xie B."/>
        </authorList>
    </citation>
    <scope>NUCLEOTIDE SEQUENCE</scope>
    <source>
        <strain evidence="2">BazhouSP</strain>
    </source>
</reference>
<dbReference type="AlphaFoldDB" id="A0AAD4MM99"/>
<name>A0AAD4MM99_9BILA</name>
<feature type="compositionally biased region" description="Basic and acidic residues" evidence="1">
    <location>
        <begin position="44"/>
        <end position="70"/>
    </location>
</feature>
<feature type="compositionally biased region" description="Low complexity" evidence="1">
    <location>
        <begin position="208"/>
        <end position="220"/>
    </location>
</feature>
<evidence type="ECO:0000313" key="3">
    <source>
        <dbReference type="Proteomes" id="UP001201812"/>
    </source>
</evidence>
<sequence length="283" mass="30311">MEINEVNRNVFIFIPGGRGLEGARRFLNMAGTIFEEGRGRLREIQAQERRDRDRAFTPDRPAARDNRDRSPLPSTSRDTKSSRQQESRKSPVPSTSRGARGSQQPESKKSKSQHTVQTSGSNAVEVGPSNWGNKAVPKLSEEQWASFPTYAKNFVSYAKSGQPFPSSVDGFNYHFWLTFFPATVVLVDIAPGSGDNGAAPAPEPEVAPEPVVAMDTSGPVPVMPPAPPPPPPTTTSRATTPPGSSAETPADSSSAVANDGVSVPVPEPPSPSPKNTRKKAGRK</sequence>
<organism evidence="2 3">
    <name type="scientific">Ditylenchus destructor</name>
    <dbReference type="NCBI Taxonomy" id="166010"/>
    <lineage>
        <taxon>Eukaryota</taxon>
        <taxon>Metazoa</taxon>
        <taxon>Ecdysozoa</taxon>
        <taxon>Nematoda</taxon>
        <taxon>Chromadorea</taxon>
        <taxon>Rhabditida</taxon>
        <taxon>Tylenchina</taxon>
        <taxon>Tylenchomorpha</taxon>
        <taxon>Sphaerularioidea</taxon>
        <taxon>Anguinidae</taxon>
        <taxon>Anguininae</taxon>
        <taxon>Ditylenchus</taxon>
    </lineage>
</organism>
<feature type="compositionally biased region" description="Pro residues" evidence="1">
    <location>
        <begin position="221"/>
        <end position="233"/>
    </location>
</feature>
<feature type="compositionally biased region" description="Polar residues" evidence="1">
    <location>
        <begin position="113"/>
        <end position="122"/>
    </location>
</feature>
<dbReference type="Proteomes" id="UP001201812">
    <property type="component" value="Unassembled WGS sequence"/>
</dbReference>
<feature type="compositionally biased region" description="Polar residues" evidence="1">
    <location>
        <begin position="92"/>
        <end position="105"/>
    </location>
</feature>
<feature type="compositionally biased region" description="Low complexity" evidence="1">
    <location>
        <begin position="234"/>
        <end position="245"/>
    </location>
</feature>
<dbReference type="EMBL" id="JAKKPZ010000410">
    <property type="protein sequence ID" value="KAI1695373.1"/>
    <property type="molecule type" value="Genomic_DNA"/>
</dbReference>
<feature type="compositionally biased region" description="Polar residues" evidence="1">
    <location>
        <begin position="246"/>
        <end position="256"/>
    </location>
</feature>
<feature type="compositionally biased region" description="Basic and acidic residues" evidence="1">
    <location>
        <begin position="77"/>
        <end position="89"/>
    </location>
</feature>
<protein>
    <submittedName>
        <fullName evidence="2">Uncharacterized protein</fullName>
    </submittedName>
</protein>
<feature type="region of interest" description="Disordered" evidence="1">
    <location>
        <begin position="44"/>
        <end position="135"/>
    </location>
</feature>
<comment type="caution">
    <text evidence="2">The sequence shown here is derived from an EMBL/GenBank/DDBJ whole genome shotgun (WGS) entry which is preliminary data.</text>
</comment>
<proteinExistence type="predicted"/>
<feature type="region of interest" description="Disordered" evidence="1">
    <location>
        <begin position="196"/>
        <end position="283"/>
    </location>
</feature>
<evidence type="ECO:0000256" key="1">
    <source>
        <dbReference type="SAM" id="MobiDB-lite"/>
    </source>
</evidence>
<gene>
    <name evidence="2" type="ORF">DdX_19613</name>
</gene>
<keyword evidence="3" id="KW-1185">Reference proteome</keyword>